<reference evidence="4" key="2">
    <citation type="submission" date="2019-10" db="EMBL/GenBank/DDBJ databases">
        <title>A de novo genome assembly of a pear dwarfing rootstock.</title>
        <authorList>
            <person name="Wang F."/>
            <person name="Wang J."/>
            <person name="Li S."/>
            <person name="Zhang Y."/>
            <person name="Fang M."/>
            <person name="Ma L."/>
            <person name="Zhao Y."/>
            <person name="Jiang S."/>
        </authorList>
    </citation>
    <scope>NUCLEOTIDE SEQUENCE [LARGE SCALE GENOMIC DNA]</scope>
</reference>
<feature type="region of interest" description="Disordered" evidence="1">
    <location>
        <begin position="14"/>
        <end position="168"/>
    </location>
</feature>
<keyword evidence="2" id="KW-1133">Transmembrane helix</keyword>
<proteinExistence type="predicted"/>
<keyword evidence="2" id="KW-0472">Membrane</keyword>
<dbReference type="OrthoDB" id="785473at2759"/>
<protein>
    <submittedName>
        <fullName evidence="3">Extensin-like</fullName>
    </submittedName>
</protein>
<dbReference type="AlphaFoldDB" id="A0A5N5FQI0"/>
<keyword evidence="2" id="KW-0812">Transmembrane</keyword>
<evidence type="ECO:0000256" key="1">
    <source>
        <dbReference type="SAM" id="MobiDB-lite"/>
    </source>
</evidence>
<reference evidence="3 4" key="1">
    <citation type="submission" date="2019-09" db="EMBL/GenBank/DDBJ databases">
        <authorList>
            <person name="Ou C."/>
        </authorList>
    </citation>
    <scope>NUCLEOTIDE SEQUENCE [LARGE SCALE GENOMIC DNA]</scope>
    <source>
        <strain evidence="3">S2</strain>
        <tissue evidence="3">Leaf</tissue>
    </source>
</reference>
<keyword evidence="4" id="KW-1185">Reference proteome</keyword>
<evidence type="ECO:0000256" key="2">
    <source>
        <dbReference type="SAM" id="Phobius"/>
    </source>
</evidence>
<dbReference type="GO" id="GO:0009834">
    <property type="term" value="P:plant-type secondary cell wall biogenesis"/>
    <property type="evidence" value="ECO:0007669"/>
    <property type="project" value="InterPro"/>
</dbReference>
<evidence type="ECO:0000313" key="4">
    <source>
        <dbReference type="Proteomes" id="UP000327157"/>
    </source>
</evidence>
<dbReference type="InterPro" id="IPR044950">
    <property type="entry name" value="TED6/7"/>
</dbReference>
<dbReference type="Proteomes" id="UP000327157">
    <property type="component" value="Chromosome 10"/>
</dbReference>
<comment type="caution">
    <text evidence="3">The sequence shown here is derived from an EMBL/GenBank/DDBJ whole genome shotgun (WGS) entry which is preliminary data.</text>
</comment>
<dbReference type="PANTHER" id="PTHR35697">
    <property type="entry name" value="OS08G0108300 PROTEIN"/>
    <property type="match status" value="1"/>
</dbReference>
<evidence type="ECO:0000313" key="3">
    <source>
        <dbReference type="EMBL" id="KAB2603620.1"/>
    </source>
</evidence>
<dbReference type="PANTHER" id="PTHR35697:SF1">
    <property type="entry name" value="PROTEIN TRACHEARY ELEMENT DIFFERENTIATION-RELATED 7"/>
    <property type="match status" value="1"/>
</dbReference>
<dbReference type="EMBL" id="SMOL01000695">
    <property type="protein sequence ID" value="KAB2603620.1"/>
    <property type="molecule type" value="Genomic_DNA"/>
</dbReference>
<name>A0A5N5FQI0_9ROSA</name>
<accession>A0A5N5FQI0</accession>
<reference evidence="3 4" key="3">
    <citation type="submission" date="2019-11" db="EMBL/GenBank/DDBJ databases">
        <title>A de novo genome assembly of a pear dwarfing rootstock.</title>
        <authorList>
            <person name="Wang F."/>
            <person name="Wang J."/>
            <person name="Li S."/>
            <person name="Zhang Y."/>
            <person name="Fang M."/>
            <person name="Ma L."/>
            <person name="Zhao Y."/>
            <person name="Jiang S."/>
        </authorList>
    </citation>
    <scope>NUCLEOTIDE SEQUENCE [LARGE SCALE GENOMIC DNA]</scope>
    <source>
        <strain evidence="3">S2</strain>
        <tissue evidence="3">Leaf</tissue>
    </source>
</reference>
<feature type="transmembrane region" description="Helical" evidence="2">
    <location>
        <begin position="175"/>
        <end position="200"/>
    </location>
</feature>
<organism evidence="3 4">
    <name type="scientific">Pyrus ussuriensis x Pyrus communis</name>
    <dbReference type="NCBI Taxonomy" id="2448454"/>
    <lineage>
        <taxon>Eukaryota</taxon>
        <taxon>Viridiplantae</taxon>
        <taxon>Streptophyta</taxon>
        <taxon>Embryophyta</taxon>
        <taxon>Tracheophyta</taxon>
        <taxon>Spermatophyta</taxon>
        <taxon>Magnoliopsida</taxon>
        <taxon>eudicotyledons</taxon>
        <taxon>Gunneridae</taxon>
        <taxon>Pentapetalae</taxon>
        <taxon>rosids</taxon>
        <taxon>fabids</taxon>
        <taxon>Rosales</taxon>
        <taxon>Rosaceae</taxon>
        <taxon>Amygdaloideae</taxon>
        <taxon>Maleae</taxon>
        <taxon>Pyrus</taxon>
    </lineage>
</organism>
<feature type="compositionally biased region" description="Pro residues" evidence="1">
    <location>
        <begin position="34"/>
        <end position="168"/>
    </location>
</feature>
<gene>
    <name evidence="3" type="ORF">D8674_004625</name>
</gene>
<sequence length="332" mass="35334">MGIQIHHLLHNNSIFMANPNTTPPPTSAAKPPSHSTPPPPSPGANPPSHSTPPPTPSAKPPSQSTPPPPLAAKPPRPSIPPPPPSTKPPRPSIPPPPPPPAAKPPPPSIPPPPPSAKPPRPSIPPPPPPGAKPPSPSTPPPPPYQPFRPPPPPHVRPPPPQLPPPSPSPDNNPTVIVIVFISFGSVFFLAFLAVSLLCCIKRRKKKTIQETNFIHIDKHRKMKEAIVEGPNGPQAVVLSVEDDVHVDEEIRKNETIAHEGLHGEVKSSDVQSDTEIINVGEHRNVKEDIEGPHGSKAVVLTVKDDVHIDEIIRKNEKVGKGLHGNAEAVKID</sequence>